<keyword evidence="1" id="KW-0812">Transmembrane</keyword>
<organism evidence="2 3">
    <name type="scientific">Trichlorobacter ammonificans</name>
    <dbReference type="NCBI Taxonomy" id="2916410"/>
    <lineage>
        <taxon>Bacteria</taxon>
        <taxon>Pseudomonadati</taxon>
        <taxon>Thermodesulfobacteriota</taxon>
        <taxon>Desulfuromonadia</taxon>
        <taxon>Geobacterales</taxon>
        <taxon>Geobacteraceae</taxon>
        <taxon>Trichlorobacter</taxon>
    </lineage>
</organism>
<keyword evidence="1" id="KW-0472">Membrane</keyword>
<protein>
    <submittedName>
        <fullName evidence="2">Uncharacterized protein</fullName>
    </submittedName>
</protein>
<evidence type="ECO:0000313" key="2">
    <source>
        <dbReference type="EMBL" id="CAH2032519.1"/>
    </source>
</evidence>
<reference evidence="2 3" key="1">
    <citation type="submission" date="2022-03" db="EMBL/GenBank/DDBJ databases">
        <authorList>
            <person name="Koch H."/>
        </authorList>
    </citation>
    <scope>NUCLEOTIDE SEQUENCE [LARGE SCALE GENOMIC DNA]</scope>
    <source>
        <strain evidence="2 3">G1</strain>
    </source>
</reference>
<sequence>MQKIMIKAVAAGVTVVLMLQLAACGTLMYPERRGQKAGEIDIKVAILDGLGLLFCIIPGVVAYIVDFDTGAIYLPAGQKNRVSLENGAVAAIRLDPEVLRDPEAVRRIVSREMALPEAVDWSKLERTAVSKDQVVLTLAEAQAVGYAR</sequence>
<keyword evidence="1" id="KW-1133">Transmembrane helix</keyword>
<dbReference type="RefSeq" id="WP_305733265.1">
    <property type="nucleotide sequence ID" value="NZ_OW150024.1"/>
</dbReference>
<feature type="transmembrane region" description="Helical" evidence="1">
    <location>
        <begin position="40"/>
        <end position="65"/>
    </location>
</feature>
<evidence type="ECO:0000313" key="3">
    <source>
        <dbReference type="Proteomes" id="UP001295463"/>
    </source>
</evidence>
<accession>A0ABN8HLL7</accession>
<proteinExistence type="predicted"/>
<evidence type="ECO:0000256" key="1">
    <source>
        <dbReference type="SAM" id="Phobius"/>
    </source>
</evidence>
<dbReference type="Proteomes" id="UP001295463">
    <property type="component" value="Chromosome"/>
</dbReference>
<dbReference type="EMBL" id="OW150024">
    <property type="protein sequence ID" value="CAH2032519.1"/>
    <property type="molecule type" value="Genomic_DNA"/>
</dbReference>
<keyword evidence="3" id="KW-1185">Reference proteome</keyword>
<gene>
    <name evidence="2" type="ORF">GEAMG1_2683</name>
</gene>
<name>A0ABN8HLL7_9BACT</name>